<feature type="transmembrane region" description="Helical" evidence="1">
    <location>
        <begin position="43"/>
        <end position="68"/>
    </location>
</feature>
<dbReference type="OrthoDB" id="8419862at2"/>
<name>A0A0K6HXE6_9BURK</name>
<dbReference type="Pfam" id="PF05425">
    <property type="entry name" value="CopD"/>
    <property type="match status" value="1"/>
</dbReference>
<feature type="domain" description="Copper resistance protein D" evidence="2">
    <location>
        <begin position="46"/>
        <end position="146"/>
    </location>
</feature>
<keyword evidence="1" id="KW-0472">Membrane</keyword>
<dbReference type="STRING" id="339866.GCA_001418255_00999"/>
<evidence type="ECO:0000256" key="1">
    <source>
        <dbReference type="SAM" id="Phobius"/>
    </source>
</evidence>
<feature type="transmembrane region" description="Helical" evidence="1">
    <location>
        <begin position="126"/>
        <end position="147"/>
    </location>
</feature>
<organism evidence="3 4">
    <name type="scientific">Thiomonas bhubaneswarensis</name>
    <dbReference type="NCBI Taxonomy" id="339866"/>
    <lineage>
        <taxon>Bacteria</taxon>
        <taxon>Pseudomonadati</taxon>
        <taxon>Pseudomonadota</taxon>
        <taxon>Betaproteobacteria</taxon>
        <taxon>Burkholderiales</taxon>
        <taxon>Thiomonas</taxon>
    </lineage>
</organism>
<accession>A0A0K6HXE6</accession>
<gene>
    <name evidence="3" type="ORF">Ga0061069_103119</name>
</gene>
<evidence type="ECO:0000313" key="3">
    <source>
        <dbReference type="EMBL" id="CUA95483.1"/>
    </source>
</evidence>
<evidence type="ECO:0000313" key="4">
    <source>
        <dbReference type="Proteomes" id="UP000183649"/>
    </source>
</evidence>
<dbReference type="GO" id="GO:0016020">
    <property type="term" value="C:membrane"/>
    <property type="evidence" value="ECO:0007669"/>
    <property type="project" value="InterPro"/>
</dbReference>
<dbReference type="Proteomes" id="UP000183649">
    <property type="component" value="Unassembled WGS sequence"/>
</dbReference>
<proteinExistence type="predicted"/>
<protein>
    <submittedName>
        <fullName evidence="3">Uncharacterized membrane protein</fullName>
    </submittedName>
</protein>
<dbReference type="EMBL" id="CYHF01000003">
    <property type="protein sequence ID" value="CUA95483.1"/>
    <property type="molecule type" value="Genomic_DNA"/>
</dbReference>
<dbReference type="InterPro" id="IPR008457">
    <property type="entry name" value="Cu-R_CopD_dom"/>
</dbReference>
<evidence type="ECO:0000259" key="2">
    <source>
        <dbReference type="Pfam" id="PF05425"/>
    </source>
</evidence>
<keyword evidence="1" id="KW-1133">Transmembrane helix</keyword>
<reference evidence="4" key="1">
    <citation type="submission" date="2015-08" db="EMBL/GenBank/DDBJ databases">
        <authorList>
            <person name="Varghese N."/>
        </authorList>
    </citation>
    <scope>NUCLEOTIDE SEQUENCE [LARGE SCALE GENOMIC DNA]</scope>
    <source>
        <strain evidence="4">DSM 18181</strain>
    </source>
</reference>
<sequence length="148" mass="16400">MIALLVFLHLVAAITWMGGMAFILFAMRPAALATLQAPTRPQFLLATLGRFFPLVWLSIAVILVTGLIIMLQVGFARSPIGWHAMFGIGLVMMAIFAHIFFAPYRRARRAAALQDWPSAARGLEQIHPLVILNFSLGWIAIAAALFWR</sequence>
<keyword evidence="4" id="KW-1185">Reference proteome</keyword>
<feature type="transmembrane region" description="Helical" evidence="1">
    <location>
        <begin position="80"/>
        <end position="101"/>
    </location>
</feature>
<dbReference type="AlphaFoldDB" id="A0A0K6HXE6"/>
<keyword evidence="1" id="KW-0812">Transmembrane</keyword>
<dbReference type="RefSeq" id="WP_055450135.1">
    <property type="nucleotide sequence ID" value="NZ_CYHF01000003.1"/>
</dbReference>